<reference evidence="1" key="1">
    <citation type="submission" date="2018-02" db="EMBL/GenBank/DDBJ databases">
        <title>Rhizophora mucronata_Transcriptome.</title>
        <authorList>
            <person name="Meera S.P."/>
            <person name="Sreeshan A."/>
            <person name="Augustine A."/>
        </authorList>
    </citation>
    <scope>NUCLEOTIDE SEQUENCE</scope>
    <source>
        <tissue evidence="1">Leaf</tissue>
    </source>
</reference>
<accession>A0A2P2L1G4</accession>
<dbReference type="EMBL" id="GGEC01031312">
    <property type="protein sequence ID" value="MBX11796.1"/>
    <property type="molecule type" value="Transcribed_RNA"/>
</dbReference>
<proteinExistence type="predicted"/>
<name>A0A2P2L1G4_RHIMU</name>
<evidence type="ECO:0000313" key="1">
    <source>
        <dbReference type="EMBL" id="MBX11796.1"/>
    </source>
</evidence>
<organism evidence="1">
    <name type="scientific">Rhizophora mucronata</name>
    <name type="common">Asiatic mangrove</name>
    <dbReference type="NCBI Taxonomy" id="61149"/>
    <lineage>
        <taxon>Eukaryota</taxon>
        <taxon>Viridiplantae</taxon>
        <taxon>Streptophyta</taxon>
        <taxon>Embryophyta</taxon>
        <taxon>Tracheophyta</taxon>
        <taxon>Spermatophyta</taxon>
        <taxon>Magnoliopsida</taxon>
        <taxon>eudicotyledons</taxon>
        <taxon>Gunneridae</taxon>
        <taxon>Pentapetalae</taxon>
        <taxon>rosids</taxon>
        <taxon>fabids</taxon>
        <taxon>Malpighiales</taxon>
        <taxon>Rhizophoraceae</taxon>
        <taxon>Rhizophora</taxon>
    </lineage>
</organism>
<sequence length="36" mass="4198">MEFEARKSPRVQTSLFSLFSENKKGILRVPRKAFKA</sequence>
<protein>
    <submittedName>
        <fullName evidence="1">Uncharacterized protein</fullName>
    </submittedName>
</protein>
<dbReference type="AlphaFoldDB" id="A0A2P2L1G4"/>